<feature type="binding site" evidence="5">
    <location>
        <begin position="196"/>
        <end position="203"/>
    </location>
    <ligand>
        <name>ATP</name>
        <dbReference type="ChEBI" id="CHEBI:30616"/>
    </ligand>
</feature>
<dbReference type="Proteomes" id="UP001202328">
    <property type="component" value="Unassembled WGS sequence"/>
</dbReference>
<evidence type="ECO:0000313" key="9">
    <source>
        <dbReference type="EMBL" id="KAI3919833.1"/>
    </source>
</evidence>
<accession>A0AAD4SSI9</accession>
<dbReference type="EMBL" id="JAJJMB010008870">
    <property type="protein sequence ID" value="KAI3919833.1"/>
    <property type="molecule type" value="Genomic_DNA"/>
</dbReference>
<evidence type="ECO:0000256" key="1">
    <source>
        <dbReference type="ARBA" id="ARBA00022701"/>
    </source>
</evidence>
<keyword evidence="6" id="KW-0175">Coiled coil</keyword>
<keyword evidence="10" id="KW-1185">Reference proteome</keyword>
<sequence>MEEEGKDTSPKCPYTITVRRNPPRKAKKTPSTNAPPSSKSTYFKPKDIRPYPIDDILKCDVSQAPTPVPVAPPENLESIRVFLRVRPIDIRKVSTKNSDVAAKGARSKLKGVSPKRDLKKTAIKKEVCLCVTDSQSVTLAPPADMQDTRRVKTELYDGFNHVFDSDSLQKDVYEKVMDPLVCDFIAGKSGMIAAMGPTGSGKTHTVFGSAREPGILPLALRKIFNSSGNNCSSELARSYYISIFEIYSERGKGEKIVDLSLDGTDLSSQQSTIKCQQVLVTNVAEAESLIARGMLKRTTAMTNSNTQSSRSQCIINIIATQKTFDGKVEIVLNGPVLSIVDLAGAERSQKTGNQGTRLLESNFINNTSMVFAQCLRSLLEHQKNPKKQLQKHFQNSLLTKYLRDYLEGKKRMTLILTVKPGEDDYVDTSHLLRQASPYMKIKFSTVEEPSTLAYPKRAVEKLPRIEQPKRRKLREPDASEIDEAKIDNSEHPVLKKERILKQLQQHEPLNVKKELHKISHSEKACCTELAGTKRREQILLNFSKALWNVLKQYKQKLEHSEDENQSLKENLNMERARCLELEKELGLLKLNDSHGTQLVVEDSALGSGAAEIYQEKCTIFKVEVSDECSPVKDLKVEDHQVVEDSPLGSVAAEIDDEKSTIFKVEVSDERSPVKDLKLEDHQVEVSDECSPVKDLKLEDHQVEVSVECSPVNDLKLEDHHQDVEDSPLGSGAAEIDQEKCTIFKVQNLEVEVSDERSPVKDLKLEDHQVNSAPTQSMNQEFKAFIGKENAGNDIENLKHVDIKDKSPNQDIAGAGLGLSVLLSSPHSKVLSVTALNEEAVSETLAHNITESEQECCSPLKSVNVQKPRRRLLPASSLLLKELNTLDLEVENEEPKGGRGGKKFTEERILSKGGVSLLRLLKSNVRS</sequence>
<comment type="caution">
    <text evidence="9">The sequence shown here is derived from an EMBL/GenBank/DDBJ whole genome shotgun (WGS) entry which is preliminary data.</text>
</comment>
<dbReference type="GO" id="GO:0005634">
    <property type="term" value="C:nucleus"/>
    <property type="evidence" value="ECO:0007669"/>
    <property type="project" value="TreeGrafter"/>
</dbReference>
<dbReference type="Gene3D" id="3.40.850.10">
    <property type="entry name" value="Kinesin motor domain"/>
    <property type="match status" value="1"/>
</dbReference>
<evidence type="ECO:0000256" key="2">
    <source>
        <dbReference type="ARBA" id="ARBA00022741"/>
    </source>
</evidence>
<dbReference type="GO" id="GO:0005524">
    <property type="term" value="F:ATP binding"/>
    <property type="evidence" value="ECO:0007669"/>
    <property type="project" value="UniProtKB-UniRule"/>
</dbReference>
<evidence type="ECO:0000256" key="4">
    <source>
        <dbReference type="ARBA" id="ARBA00023175"/>
    </source>
</evidence>
<keyword evidence="2 5" id="KW-0547">Nucleotide-binding</keyword>
<comment type="similarity">
    <text evidence="5">Belongs to the TRAFAC class myosin-kinesin ATPase superfamily. Kinesin family.</text>
</comment>
<protein>
    <recommendedName>
        <fullName evidence="8">Kinesin motor domain-containing protein</fullName>
    </recommendedName>
</protein>
<dbReference type="PANTHER" id="PTHR24115:SF1008">
    <property type="entry name" value="KINESIN-LIKE PROTEIN SUBITO"/>
    <property type="match status" value="1"/>
</dbReference>
<proteinExistence type="inferred from homology"/>
<evidence type="ECO:0000313" key="10">
    <source>
        <dbReference type="Proteomes" id="UP001202328"/>
    </source>
</evidence>
<dbReference type="InterPro" id="IPR036961">
    <property type="entry name" value="Kinesin_motor_dom_sf"/>
</dbReference>
<gene>
    <name evidence="9" type="ORF">MKW98_001089</name>
</gene>
<dbReference type="InterPro" id="IPR027417">
    <property type="entry name" value="P-loop_NTPase"/>
</dbReference>
<evidence type="ECO:0000256" key="6">
    <source>
        <dbReference type="SAM" id="Coils"/>
    </source>
</evidence>
<dbReference type="SMART" id="SM00129">
    <property type="entry name" value="KISc"/>
    <property type="match status" value="1"/>
</dbReference>
<evidence type="ECO:0000256" key="7">
    <source>
        <dbReference type="SAM" id="MobiDB-lite"/>
    </source>
</evidence>
<dbReference type="PANTHER" id="PTHR24115">
    <property type="entry name" value="KINESIN-RELATED"/>
    <property type="match status" value="1"/>
</dbReference>
<dbReference type="GO" id="GO:0016887">
    <property type="term" value="F:ATP hydrolysis activity"/>
    <property type="evidence" value="ECO:0007669"/>
    <property type="project" value="TreeGrafter"/>
</dbReference>
<dbReference type="GO" id="GO:0005874">
    <property type="term" value="C:microtubule"/>
    <property type="evidence" value="ECO:0007669"/>
    <property type="project" value="UniProtKB-KW"/>
</dbReference>
<dbReference type="GO" id="GO:0003777">
    <property type="term" value="F:microtubule motor activity"/>
    <property type="evidence" value="ECO:0007669"/>
    <property type="project" value="InterPro"/>
</dbReference>
<feature type="coiled-coil region" evidence="6">
    <location>
        <begin position="550"/>
        <end position="584"/>
    </location>
</feature>
<dbReference type="SUPFAM" id="SSF52540">
    <property type="entry name" value="P-loop containing nucleoside triphosphate hydrolases"/>
    <property type="match status" value="1"/>
</dbReference>
<name>A0AAD4SSI9_9MAGN</name>
<dbReference type="GO" id="GO:0008017">
    <property type="term" value="F:microtubule binding"/>
    <property type="evidence" value="ECO:0007669"/>
    <property type="project" value="InterPro"/>
</dbReference>
<evidence type="ECO:0000256" key="5">
    <source>
        <dbReference type="PROSITE-ProRule" id="PRU00283"/>
    </source>
</evidence>
<dbReference type="GO" id="GO:0007018">
    <property type="term" value="P:microtubule-based movement"/>
    <property type="evidence" value="ECO:0007669"/>
    <property type="project" value="InterPro"/>
</dbReference>
<evidence type="ECO:0000256" key="3">
    <source>
        <dbReference type="ARBA" id="ARBA00022840"/>
    </source>
</evidence>
<dbReference type="InterPro" id="IPR001752">
    <property type="entry name" value="Kinesin_motor_dom"/>
</dbReference>
<organism evidence="9 10">
    <name type="scientific">Papaver atlanticum</name>
    <dbReference type="NCBI Taxonomy" id="357466"/>
    <lineage>
        <taxon>Eukaryota</taxon>
        <taxon>Viridiplantae</taxon>
        <taxon>Streptophyta</taxon>
        <taxon>Embryophyta</taxon>
        <taxon>Tracheophyta</taxon>
        <taxon>Spermatophyta</taxon>
        <taxon>Magnoliopsida</taxon>
        <taxon>Ranunculales</taxon>
        <taxon>Papaveraceae</taxon>
        <taxon>Papaveroideae</taxon>
        <taxon>Papaver</taxon>
    </lineage>
</organism>
<dbReference type="AlphaFoldDB" id="A0AAD4SSI9"/>
<dbReference type="PROSITE" id="PS50067">
    <property type="entry name" value="KINESIN_MOTOR_2"/>
    <property type="match status" value="1"/>
</dbReference>
<dbReference type="InterPro" id="IPR027640">
    <property type="entry name" value="Kinesin-like_fam"/>
</dbReference>
<reference evidence="9" key="1">
    <citation type="submission" date="2022-04" db="EMBL/GenBank/DDBJ databases">
        <title>A functionally conserved STORR gene fusion in Papaver species that diverged 16.8 million years ago.</title>
        <authorList>
            <person name="Catania T."/>
        </authorList>
    </citation>
    <scope>NUCLEOTIDE SEQUENCE</scope>
    <source>
        <strain evidence="9">S-188037</strain>
    </source>
</reference>
<evidence type="ECO:0000259" key="8">
    <source>
        <dbReference type="PROSITE" id="PS50067"/>
    </source>
</evidence>
<keyword evidence="3 5" id="KW-0067">ATP-binding</keyword>
<feature type="compositionally biased region" description="Polar residues" evidence="7">
    <location>
        <begin position="29"/>
        <end position="41"/>
    </location>
</feature>
<keyword evidence="4 5" id="KW-0505">Motor protein</keyword>
<dbReference type="Pfam" id="PF00225">
    <property type="entry name" value="Kinesin"/>
    <property type="match status" value="1"/>
</dbReference>
<feature type="region of interest" description="Disordered" evidence="7">
    <location>
        <begin position="1"/>
        <end position="47"/>
    </location>
</feature>
<dbReference type="GO" id="GO:0005871">
    <property type="term" value="C:kinesin complex"/>
    <property type="evidence" value="ECO:0007669"/>
    <property type="project" value="TreeGrafter"/>
</dbReference>
<keyword evidence="1" id="KW-0493">Microtubule</keyword>
<dbReference type="PRINTS" id="PR00380">
    <property type="entry name" value="KINESINHEAVY"/>
</dbReference>
<feature type="domain" description="Kinesin motor" evidence="8">
    <location>
        <begin position="78"/>
        <end position="441"/>
    </location>
</feature>